<protein>
    <recommendedName>
        <fullName evidence="3">MalT-like TPR region domain-containing protein</fullName>
    </recommendedName>
</protein>
<keyword evidence="2" id="KW-1185">Reference proteome</keyword>
<dbReference type="AlphaFoldDB" id="A0A161ZTV6"/>
<dbReference type="Gene3D" id="1.25.40.10">
    <property type="entry name" value="Tetratricopeptide repeat domain"/>
    <property type="match status" value="1"/>
</dbReference>
<name>A0A161ZTV6_9GAMM</name>
<dbReference type="SUPFAM" id="SSF48452">
    <property type="entry name" value="TPR-like"/>
    <property type="match status" value="1"/>
</dbReference>
<organism evidence="1 2">
    <name type="scientific">Pseudoalteromonas luteoviolacea DSM 6061</name>
    <dbReference type="NCBI Taxonomy" id="1365250"/>
    <lineage>
        <taxon>Bacteria</taxon>
        <taxon>Pseudomonadati</taxon>
        <taxon>Pseudomonadota</taxon>
        <taxon>Gammaproteobacteria</taxon>
        <taxon>Alteromonadales</taxon>
        <taxon>Pseudoalteromonadaceae</taxon>
        <taxon>Pseudoalteromonas</taxon>
    </lineage>
</organism>
<evidence type="ECO:0000313" key="1">
    <source>
        <dbReference type="EMBL" id="KZN32502.1"/>
    </source>
</evidence>
<dbReference type="PATRIC" id="fig|1365250.3.peg.4177"/>
<dbReference type="InterPro" id="IPR011990">
    <property type="entry name" value="TPR-like_helical_dom_sf"/>
</dbReference>
<sequence>MTWMARGDRKRQEQKHDQALLNYQTAYKYANLRNDIWLMGMSLLKQASVHIDKGDFATAKEYLQRVKTIQRFEGVDLSHSTKAIQAKSEYIKGNQIGAIELVNDLITVFKENQEKSIYYRWLKMKYAQEQVDFSTLDADLQQLIALKSSAKLENIEVMSFVLYQNAQWRAERLDKSAEDAIKSAIAHFSQLELTNRIRDCYILLAKYYKAKGDSQSTAYFEGRADSLKFTNN</sequence>
<comment type="caution">
    <text evidence="1">The sequence shown here is derived from an EMBL/GenBank/DDBJ whole genome shotgun (WGS) entry which is preliminary data.</text>
</comment>
<dbReference type="Proteomes" id="UP000076643">
    <property type="component" value="Unassembled WGS sequence"/>
</dbReference>
<accession>A0A161ZTV6</accession>
<evidence type="ECO:0000313" key="2">
    <source>
        <dbReference type="Proteomes" id="UP000076643"/>
    </source>
</evidence>
<proteinExistence type="predicted"/>
<gene>
    <name evidence="1" type="ORF">N475_21875</name>
</gene>
<dbReference type="RefSeq" id="WP_063357688.1">
    <property type="nucleotide sequence ID" value="NZ_AQHB01000023.1"/>
</dbReference>
<reference evidence="1 2" key="1">
    <citation type="submission" date="2013-07" db="EMBL/GenBank/DDBJ databases">
        <title>Comparative Genomic and Metabolomic Analysis of Twelve Strains of Pseudoalteromonas luteoviolacea.</title>
        <authorList>
            <person name="Vynne N.G."/>
            <person name="Mansson M."/>
            <person name="Gram L."/>
        </authorList>
    </citation>
    <scope>NUCLEOTIDE SEQUENCE [LARGE SCALE GENOMIC DNA]</scope>
    <source>
        <strain evidence="1 2">DSM 6061</strain>
    </source>
</reference>
<evidence type="ECO:0008006" key="3">
    <source>
        <dbReference type="Google" id="ProtNLM"/>
    </source>
</evidence>
<dbReference type="EMBL" id="AUYB01000131">
    <property type="protein sequence ID" value="KZN32502.1"/>
    <property type="molecule type" value="Genomic_DNA"/>
</dbReference>